<dbReference type="PROSITE" id="PS50977">
    <property type="entry name" value="HTH_TETR_2"/>
    <property type="match status" value="1"/>
</dbReference>
<sequence length="204" mass="21274">MPRVSDAHRVARRAEIIGAALRCFTRAGYQRTSMADIITESGLSAGAIYSYFGGKQQLLVAVADHVLGDRQTALAAGGTFEGARSPGGVAANIMRALAEKLRGIAGDGYAKAILQVWAEATIDPEIRELAHSVIGQLLGAVTDALVACTEADPDVLPAGETDARAWAVGYAPVVLGVVQGFIVQQSLFDDFDVDAYIAAAADTL</sequence>
<dbReference type="PRINTS" id="PR00455">
    <property type="entry name" value="HTHTETR"/>
</dbReference>
<dbReference type="PROSITE" id="PS01081">
    <property type="entry name" value="HTH_TETR_1"/>
    <property type="match status" value="1"/>
</dbReference>
<protein>
    <submittedName>
        <fullName evidence="4">TetR/AcrR family transcriptional regulator</fullName>
    </submittedName>
</protein>
<keyword evidence="5" id="KW-1185">Reference proteome</keyword>
<name>A0ABU7LA48_9NOCA</name>
<evidence type="ECO:0000256" key="1">
    <source>
        <dbReference type="ARBA" id="ARBA00023125"/>
    </source>
</evidence>
<dbReference type="InterPro" id="IPR023772">
    <property type="entry name" value="DNA-bd_HTH_TetR-type_CS"/>
</dbReference>
<dbReference type="InterPro" id="IPR050109">
    <property type="entry name" value="HTH-type_TetR-like_transc_reg"/>
</dbReference>
<keyword evidence="1 2" id="KW-0238">DNA-binding</keyword>
<dbReference type="PANTHER" id="PTHR30055">
    <property type="entry name" value="HTH-TYPE TRANSCRIPTIONAL REGULATOR RUTR"/>
    <property type="match status" value="1"/>
</dbReference>
<gene>
    <name evidence="4" type="ORF">Q7514_12825</name>
</gene>
<dbReference type="EMBL" id="JAUTXY010000005">
    <property type="protein sequence ID" value="MEE2058405.1"/>
    <property type="molecule type" value="Genomic_DNA"/>
</dbReference>
<evidence type="ECO:0000313" key="5">
    <source>
        <dbReference type="Proteomes" id="UP001336020"/>
    </source>
</evidence>
<reference evidence="4 5" key="1">
    <citation type="submission" date="2023-07" db="EMBL/GenBank/DDBJ databases">
        <authorList>
            <person name="Girao M."/>
            <person name="Carvalho M.F."/>
        </authorList>
    </citation>
    <scope>NUCLEOTIDE SEQUENCE [LARGE SCALE GENOMIC DNA]</scope>
    <source>
        <strain evidence="4 5">YIM65754</strain>
    </source>
</reference>
<comment type="caution">
    <text evidence="4">The sequence shown here is derived from an EMBL/GenBank/DDBJ whole genome shotgun (WGS) entry which is preliminary data.</text>
</comment>
<dbReference type="Pfam" id="PF00440">
    <property type="entry name" value="TetR_N"/>
    <property type="match status" value="1"/>
</dbReference>
<dbReference type="SUPFAM" id="SSF46689">
    <property type="entry name" value="Homeodomain-like"/>
    <property type="match status" value="1"/>
</dbReference>
<dbReference type="Gene3D" id="1.10.357.10">
    <property type="entry name" value="Tetracycline Repressor, domain 2"/>
    <property type="match status" value="1"/>
</dbReference>
<organism evidence="4 5">
    <name type="scientific">Rhodococcus artemisiae</name>
    <dbReference type="NCBI Taxonomy" id="714159"/>
    <lineage>
        <taxon>Bacteria</taxon>
        <taxon>Bacillati</taxon>
        <taxon>Actinomycetota</taxon>
        <taxon>Actinomycetes</taxon>
        <taxon>Mycobacteriales</taxon>
        <taxon>Nocardiaceae</taxon>
        <taxon>Rhodococcus</taxon>
    </lineage>
</organism>
<feature type="domain" description="HTH tetR-type" evidence="3">
    <location>
        <begin position="10"/>
        <end position="70"/>
    </location>
</feature>
<dbReference type="Proteomes" id="UP001336020">
    <property type="component" value="Unassembled WGS sequence"/>
</dbReference>
<dbReference type="PANTHER" id="PTHR30055:SF229">
    <property type="entry name" value="HTH-TYPE TRANSCRIPTIONAL REPRESSOR RV1474C"/>
    <property type="match status" value="1"/>
</dbReference>
<proteinExistence type="predicted"/>
<dbReference type="InterPro" id="IPR001647">
    <property type="entry name" value="HTH_TetR"/>
</dbReference>
<feature type="DNA-binding region" description="H-T-H motif" evidence="2">
    <location>
        <begin position="33"/>
        <end position="52"/>
    </location>
</feature>
<evidence type="ECO:0000313" key="4">
    <source>
        <dbReference type="EMBL" id="MEE2058405.1"/>
    </source>
</evidence>
<dbReference type="InterPro" id="IPR009057">
    <property type="entry name" value="Homeodomain-like_sf"/>
</dbReference>
<evidence type="ECO:0000256" key="2">
    <source>
        <dbReference type="PROSITE-ProRule" id="PRU00335"/>
    </source>
</evidence>
<accession>A0ABU7LA48</accession>
<evidence type="ECO:0000259" key="3">
    <source>
        <dbReference type="PROSITE" id="PS50977"/>
    </source>
</evidence>
<dbReference type="RefSeq" id="WP_330133651.1">
    <property type="nucleotide sequence ID" value="NZ_JAUTXY010000005.1"/>
</dbReference>